<evidence type="ECO:0000313" key="2">
    <source>
        <dbReference type="EMBL" id="KAJ1135924.1"/>
    </source>
</evidence>
<organism evidence="2 3">
    <name type="scientific">Pleurodeles waltl</name>
    <name type="common">Iberian ribbed newt</name>
    <dbReference type="NCBI Taxonomy" id="8319"/>
    <lineage>
        <taxon>Eukaryota</taxon>
        <taxon>Metazoa</taxon>
        <taxon>Chordata</taxon>
        <taxon>Craniata</taxon>
        <taxon>Vertebrata</taxon>
        <taxon>Euteleostomi</taxon>
        <taxon>Amphibia</taxon>
        <taxon>Batrachia</taxon>
        <taxon>Caudata</taxon>
        <taxon>Salamandroidea</taxon>
        <taxon>Salamandridae</taxon>
        <taxon>Pleurodelinae</taxon>
        <taxon>Pleurodeles</taxon>
    </lineage>
</organism>
<proteinExistence type="predicted"/>
<evidence type="ECO:0000313" key="3">
    <source>
        <dbReference type="Proteomes" id="UP001066276"/>
    </source>
</evidence>
<reference evidence="2" key="1">
    <citation type="journal article" date="2022" name="bioRxiv">
        <title>Sequencing and chromosome-scale assembly of the giantPleurodeles waltlgenome.</title>
        <authorList>
            <person name="Brown T."/>
            <person name="Elewa A."/>
            <person name="Iarovenko S."/>
            <person name="Subramanian E."/>
            <person name="Araus A.J."/>
            <person name="Petzold A."/>
            <person name="Susuki M."/>
            <person name="Suzuki K.-i.T."/>
            <person name="Hayashi T."/>
            <person name="Toyoda A."/>
            <person name="Oliveira C."/>
            <person name="Osipova E."/>
            <person name="Leigh N.D."/>
            <person name="Simon A."/>
            <person name="Yun M.H."/>
        </authorList>
    </citation>
    <scope>NUCLEOTIDE SEQUENCE</scope>
    <source>
        <strain evidence="2">20211129_DDA</strain>
        <tissue evidence="2">Liver</tissue>
    </source>
</reference>
<name>A0AAV7Q8I4_PLEWA</name>
<comment type="caution">
    <text evidence="2">The sequence shown here is derived from an EMBL/GenBank/DDBJ whole genome shotgun (WGS) entry which is preliminary data.</text>
</comment>
<evidence type="ECO:0000256" key="1">
    <source>
        <dbReference type="SAM" id="MobiDB-lite"/>
    </source>
</evidence>
<dbReference type="EMBL" id="JANPWB010000010">
    <property type="protein sequence ID" value="KAJ1135924.1"/>
    <property type="molecule type" value="Genomic_DNA"/>
</dbReference>
<accession>A0AAV7Q8I4</accession>
<protein>
    <submittedName>
        <fullName evidence="2">Uncharacterized protein</fullName>
    </submittedName>
</protein>
<sequence>MDRILQEILVVGRRLEGMDSMMTSLTEDTKSMRLDIADFQSRVTTLERVTPCPPPGVSKSTQIGPQMSRGDQPPTACHCLLLATYAGSKAFAKSTHAGSIPYERPLDTDDG</sequence>
<feature type="region of interest" description="Disordered" evidence="1">
    <location>
        <begin position="47"/>
        <end position="71"/>
    </location>
</feature>
<dbReference type="AlphaFoldDB" id="A0AAV7Q8I4"/>
<gene>
    <name evidence="2" type="ORF">NDU88_002353</name>
</gene>
<dbReference type="Proteomes" id="UP001066276">
    <property type="component" value="Chromosome 6"/>
</dbReference>
<keyword evidence="3" id="KW-1185">Reference proteome</keyword>